<evidence type="ECO:0000313" key="2">
    <source>
        <dbReference type="EMBL" id="KAJ7024442.1"/>
    </source>
</evidence>
<dbReference type="PANTHER" id="PTHR11468">
    <property type="entry name" value="GLYCOGEN PHOSPHORYLASE"/>
    <property type="match status" value="1"/>
</dbReference>
<accession>A0AAD6WT67</accession>
<dbReference type="AlphaFoldDB" id="A0AAD6WT67"/>
<keyword evidence="3" id="KW-1185">Reference proteome</keyword>
<comment type="similarity">
    <text evidence="1">Belongs to the glycogen phosphorylase family.</text>
</comment>
<organism evidence="2 3">
    <name type="scientific">Mycena alexandri</name>
    <dbReference type="NCBI Taxonomy" id="1745969"/>
    <lineage>
        <taxon>Eukaryota</taxon>
        <taxon>Fungi</taxon>
        <taxon>Dikarya</taxon>
        <taxon>Basidiomycota</taxon>
        <taxon>Agaricomycotina</taxon>
        <taxon>Agaricomycetes</taxon>
        <taxon>Agaricomycetidae</taxon>
        <taxon>Agaricales</taxon>
        <taxon>Marasmiineae</taxon>
        <taxon>Mycenaceae</taxon>
        <taxon>Mycena</taxon>
    </lineage>
</organism>
<dbReference type="EMBL" id="JARJCM010000169">
    <property type="protein sequence ID" value="KAJ7024442.1"/>
    <property type="molecule type" value="Genomic_DNA"/>
</dbReference>
<dbReference type="Proteomes" id="UP001218188">
    <property type="component" value="Unassembled WGS sequence"/>
</dbReference>
<name>A0AAD6WT67_9AGAR</name>
<gene>
    <name evidence="2" type="ORF">C8F04DRAFT_908672</name>
</gene>
<proteinExistence type="inferred from homology"/>
<dbReference type="GO" id="GO:0030170">
    <property type="term" value="F:pyridoxal phosphate binding"/>
    <property type="evidence" value="ECO:0007669"/>
    <property type="project" value="TreeGrafter"/>
</dbReference>
<dbReference type="Gene3D" id="3.40.50.2000">
    <property type="entry name" value="Glycogen Phosphorylase B"/>
    <property type="match status" value="1"/>
</dbReference>
<sequence>YLPETDASGKEKWPRGDEKVWKECMRGCFPDVPAITKSFVSHVQTSLARQPYNLDTLGAYQAAALSVRDNLLVNWNETSLEYTRRAPKRAYYLSLEFLMGRTLDNALLNLNLKEPYTQATKQLGFSIEDILEKERDAALGN</sequence>
<feature type="non-terminal residue" evidence="2">
    <location>
        <position position="1"/>
    </location>
</feature>
<dbReference type="PANTHER" id="PTHR11468:SF3">
    <property type="entry name" value="GLYCOGEN PHOSPHORYLASE, LIVER FORM"/>
    <property type="match status" value="1"/>
</dbReference>
<dbReference type="GO" id="GO:0008184">
    <property type="term" value="F:glycogen phosphorylase activity"/>
    <property type="evidence" value="ECO:0007669"/>
    <property type="project" value="InterPro"/>
</dbReference>
<protein>
    <submittedName>
        <fullName evidence="2">Uncharacterized protein</fullName>
    </submittedName>
</protein>
<evidence type="ECO:0000313" key="3">
    <source>
        <dbReference type="Proteomes" id="UP001218188"/>
    </source>
</evidence>
<evidence type="ECO:0000256" key="1">
    <source>
        <dbReference type="ARBA" id="ARBA00006047"/>
    </source>
</evidence>
<comment type="caution">
    <text evidence="2">The sequence shown here is derived from an EMBL/GenBank/DDBJ whole genome shotgun (WGS) entry which is preliminary data.</text>
</comment>
<dbReference type="GO" id="GO:0005737">
    <property type="term" value="C:cytoplasm"/>
    <property type="evidence" value="ECO:0007669"/>
    <property type="project" value="TreeGrafter"/>
</dbReference>
<dbReference type="SUPFAM" id="SSF53756">
    <property type="entry name" value="UDP-Glycosyltransferase/glycogen phosphorylase"/>
    <property type="match status" value="1"/>
</dbReference>
<dbReference type="GO" id="GO:0005980">
    <property type="term" value="P:glycogen catabolic process"/>
    <property type="evidence" value="ECO:0007669"/>
    <property type="project" value="TreeGrafter"/>
</dbReference>
<dbReference type="InterPro" id="IPR000811">
    <property type="entry name" value="Glyco_trans_35"/>
</dbReference>
<feature type="non-terminal residue" evidence="2">
    <location>
        <position position="141"/>
    </location>
</feature>
<reference evidence="2" key="1">
    <citation type="submission" date="2023-03" db="EMBL/GenBank/DDBJ databases">
        <title>Massive genome expansion in bonnet fungi (Mycena s.s.) driven by repeated elements and novel gene families across ecological guilds.</title>
        <authorList>
            <consortium name="Lawrence Berkeley National Laboratory"/>
            <person name="Harder C.B."/>
            <person name="Miyauchi S."/>
            <person name="Viragh M."/>
            <person name="Kuo A."/>
            <person name="Thoen E."/>
            <person name="Andreopoulos B."/>
            <person name="Lu D."/>
            <person name="Skrede I."/>
            <person name="Drula E."/>
            <person name="Henrissat B."/>
            <person name="Morin E."/>
            <person name="Kohler A."/>
            <person name="Barry K."/>
            <person name="LaButti K."/>
            <person name="Morin E."/>
            <person name="Salamov A."/>
            <person name="Lipzen A."/>
            <person name="Mereny Z."/>
            <person name="Hegedus B."/>
            <person name="Baldrian P."/>
            <person name="Stursova M."/>
            <person name="Weitz H."/>
            <person name="Taylor A."/>
            <person name="Grigoriev I.V."/>
            <person name="Nagy L.G."/>
            <person name="Martin F."/>
            <person name="Kauserud H."/>
        </authorList>
    </citation>
    <scope>NUCLEOTIDE SEQUENCE</scope>
    <source>
        <strain evidence="2">CBHHK200</strain>
    </source>
</reference>